<dbReference type="InterPro" id="IPR051208">
    <property type="entry name" value="Class-I_Fumarase/Tartrate_DH"/>
</dbReference>
<feature type="domain" description="Fe-S hydro-lyase tartrate dehydratase alpha-type catalytic" evidence="7">
    <location>
        <begin position="17"/>
        <end position="283"/>
    </location>
</feature>
<protein>
    <submittedName>
        <fullName evidence="8">Fe-S type, tartrate/fumarate subfamily hydro-lyase subunit alpha</fullName>
    </submittedName>
</protein>
<evidence type="ECO:0000256" key="4">
    <source>
        <dbReference type="ARBA" id="ARBA00023004"/>
    </source>
</evidence>
<evidence type="ECO:0000256" key="1">
    <source>
        <dbReference type="ARBA" id="ARBA00008876"/>
    </source>
</evidence>
<sequence>MQGVFAIRYIETDTITNVVAKLCIEANYYLPEDVLQAIQTFKEKEISEIGRDILAQLIQNQEIARAQKVPICQDTGMAVVFVELGQDVHINGDLYQALNDGVAKGYKEGYLRKSIVADPFLRANTGSNTPAVIHIKLVPGDKLKITVAPKGGGSENMSAVKMLKPADGMEGVEDFILKTVEEAGPNPCPPIVIGVGIGGTMEKAALLAKEALLRPLGSRSPHQHIAAMEERLLEKINKLGIGPQGFGGSVTALGVNIEVFPCHIASLPVAVNINCHVSRHMSAEI</sequence>
<dbReference type="NCBIfam" id="NF004885">
    <property type="entry name" value="PRK06246.1"/>
    <property type="match status" value="1"/>
</dbReference>
<dbReference type="Proteomes" id="UP000037175">
    <property type="component" value="Unassembled WGS sequence"/>
</dbReference>
<dbReference type="PANTHER" id="PTHR30389:SF17">
    <property type="entry name" value="L(+)-TARTRATE DEHYDRATASE SUBUNIT ALPHA-RELATED"/>
    <property type="match status" value="1"/>
</dbReference>
<dbReference type="EMBL" id="LGTE01000002">
    <property type="protein sequence ID" value="KNZ70850.1"/>
    <property type="molecule type" value="Genomic_DNA"/>
</dbReference>
<evidence type="ECO:0000256" key="6">
    <source>
        <dbReference type="ARBA" id="ARBA00023239"/>
    </source>
</evidence>
<keyword evidence="4" id="KW-0408">Iron</keyword>
<dbReference type="GO" id="GO:0046872">
    <property type="term" value="F:metal ion binding"/>
    <property type="evidence" value="ECO:0007669"/>
    <property type="project" value="UniProtKB-KW"/>
</dbReference>
<keyword evidence="2" id="KW-0004">4Fe-4S</keyword>
<keyword evidence="9" id="KW-1185">Reference proteome</keyword>
<name>A0A0L6W5P7_9FIRM</name>
<comment type="similarity">
    <text evidence="1">Belongs to the class-I fumarase family.</text>
</comment>
<dbReference type="PANTHER" id="PTHR30389">
    <property type="entry name" value="FUMARATE HYDRATASE-RELATED"/>
    <property type="match status" value="1"/>
</dbReference>
<dbReference type="GO" id="GO:0051539">
    <property type="term" value="F:4 iron, 4 sulfur cluster binding"/>
    <property type="evidence" value="ECO:0007669"/>
    <property type="project" value="UniProtKB-KW"/>
</dbReference>
<dbReference type="NCBIfam" id="TIGR00722">
    <property type="entry name" value="ttdA_fumA_fumB"/>
    <property type="match status" value="1"/>
</dbReference>
<dbReference type="AlphaFoldDB" id="A0A0L6W5P7"/>
<dbReference type="PATRIC" id="fig|281456.6.peg.561"/>
<dbReference type="InterPro" id="IPR004646">
    <property type="entry name" value="Fe-S_hydro-lyase_TtdA-typ_cat"/>
</dbReference>
<organism evidence="8 9">
    <name type="scientific">Thermincola ferriacetica</name>
    <dbReference type="NCBI Taxonomy" id="281456"/>
    <lineage>
        <taxon>Bacteria</taxon>
        <taxon>Bacillati</taxon>
        <taxon>Bacillota</taxon>
        <taxon>Clostridia</taxon>
        <taxon>Eubacteriales</taxon>
        <taxon>Thermincolaceae</taxon>
        <taxon>Thermincola</taxon>
    </lineage>
</organism>
<reference evidence="9" key="1">
    <citation type="submission" date="2015-07" db="EMBL/GenBank/DDBJ databases">
        <title>Complete Genome of Thermincola ferriacetica strain Z-0001T.</title>
        <authorList>
            <person name="Lusk B."/>
            <person name="Badalamenti J.P."/>
            <person name="Parameswaran P."/>
            <person name="Bond D.R."/>
            <person name="Torres C.I."/>
        </authorList>
    </citation>
    <scope>NUCLEOTIDE SEQUENCE [LARGE SCALE GENOMIC DNA]</scope>
    <source>
        <strain evidence="9">Z-0001</strain>
    </source>
</reference>
<evidence type="ECO:0000313" key="8">
    <source>
        <dbReference type="EMBL" id="KNZ70850.1"/>
    </source>
</evidence>
<evidence type="ECO:0000256" key="2">
    <source>
        <dbReference type="ARBA" id="ARBA00022485"/>
    </source>
</evidence>
<dbReference type="GO" id="GO:0016829">
    <property type="term" value="F:lyase activity"/>
    <property type="evidence" value="ECO:0007669"/>
    <property type="project" value="UniProtKB-KW"/>
</dbReference>
<comment type="caution">
    <text evidence="8">The sequence shown here is derived from an EMBL/GenBank/DDBJ whole genome shotgun (WGS) entry which is preliminary data.</text>
</comment>
<gene>
    <name evidence="8" type="ORF">Tfer_0530</name>
</gene>
<evidence type="ECO:0000256" key="3">
    <source>
        <dbReference type="ARBA" id="ARBA00022723"/>
    </source>
</evidence>
<keyword evidence="3" id="KW-0479">Metal-binding</keyword>
<keyword evidence="5" id="KW-0411">Iron-sulfur</keyword>
<evidence type="ECO:0000259" key="7">
    <source>
        <dbReference type="Pfam" id="PF05681"/>
    </source>
</evidence>
<keyword evidence="6 8" id="KW-0456">Lyase</keyword>
<evidence type="ECO:0000313" key="9">
    <source>
        <dbReference type="Proteomes" id="UP000037175"/>
    </source>
</evidence>
<evidence type="ECO:0000256" key="5">
    <source>
        <dbReference type="ARBA" id="ARBA00023014"/>
    </source>
</evidence>
<proteinExistence type="inferred from homology"/>
<dbReference type="Pfam" id="PF05681">
    <property type="entry name" value="Fumerase"/>
    <property type="match status" value="1"/>
</dbReference>
<accession>A0A0L6W5P7</accession>